<dbReference type="PIRSF" id="PIRSF000390">
    <property type="entry name" value="PLP_StrS"/>
    <property type="match status" value="1"/>
</dbReference>
<name>A0A9Y1BM84_9ARCH</name>
<dbReference type="InterPro" id="IPR000653">
    <property type="entry name" value="DegT/StrS_aminotransferase"/>
</dbReference>
<protein>
    <submittedName>
        <fullName evidence="2">DegT/DnrJ/EryC1/StrS family aminotransferase</fullName>
    </submittedName>
</protein>
<dbReference type="Proteomes" id="UP001201020">
    <property type="component" value="Chromosome"/>
</dbReference>
<keyword evidence="2" id="KW-0032">Aminotransferase</keyword>
<dbReference type="GO" id="GO:0030170">
    <property type="term" value="F:pyridoxal phosphate binding"/>
    <property type="evidence" value="ECO:0007669"/>
    <property type="project" value="TreeGrafter"/>
</dbReference>
<dbReference type="InterPro" id="IPR015422">
    <property type="entry name" value="PyrdxlP-dep_Trfase_small"/>
</dbReference>
<gene>
    <name evidence="2" type="ORF">K9W45_03740</name>
</gene>
<keyword evidence="2" id="KW-0808">Transferase</keyword>
<dbReference type="SUPFAM" id="SSF53383">
    <property type="entry name" value="PLP-dependent transferases"/>
    <property type="match status" value="1"/>
</dbReference>
<evidence type="ECO:0000256" key="1">
    <source>
        <dbReference type="RuleBase" id="RU004508"/>
    </source>
</evidence>
<dbReference type="CDD" id="cd00616">
    <property type="entry name" value="AHBA_syn"/>
    <property type="match status" value="1"/>
</dbReference>
<dbReference type="AlphaFoldDB" id="A0A9Y1BM84"/>
<dbReference type="PANTHER" id="PTHR30244">
    <property type="entry name" value="TRANSAMINASE"/>
    <property type="match status" value="1"/>
</dbReference>
<dbReference type="InterPro" id="IPR015424">
    <property type="entry name" value="PyrdxlP-dep_Trfase"/>
</dbReference>
<dbReference type="InterPro" id="IPR015421">
    <property type="entry name" value="PyrdxlP-dep_Trfase_major"/>
</dbReference>
<dbReference type="GO" id="GO:0008483">
    <property type="term" value="F:transaminase activity"/>
    <property type="evidence" value="ECO:0007669"/>
    <property type="project" value="UniProtKB-KW"/>
</dbReference>
<dbReference type="EMBL" id="CP084166">
    <property type="protein sequence ID" value="UJG41583.1"/>
    <property type="molecule type" value="Genomic_DNA"/>
</dbReference>
<accession>A0A9Y1BM84</accession>
<reference evidence="2" key="1">
    <citation type="journal article" date="2022" name="Nat. Microbiol.">
        <title>Unique mobile elements and scalable gene flow at the prokaryote-eukaryote boundary revealed by circularized Asgard archaea genomes.</title>
        <authorList>
            <person name="Wu F."/>
            <person name="Speth D.R."/>
            <person name="Philosof A."/>
            <person name="Cremiere A."/>
            <person name="Narayanan A."/>
            <person name="Barco R.A."/>
            <person name="Connon S.A."/>
            <person name="Amend J.P."/>
            <person name="Antoshechkin I.A."/>
            <person name="Orphan V.J."/>
        </authorList>
    </citation>
    <scope>NUCLEOTIDE SEQUENCE</scope>
    <source>
        <strain evidence="2">PM71</strain>
    </source>
</reference>
<dbReference type="GO" id="GO:0000271">
    <property type="term" value="P:polysaccharide biosynthetic process"/>
    <property type="evidence" value="ECO:0007669"/>
    <property type="project" value="TreeGrafter"/>
</dbReference>
<evidence type="ECO:0000313" key="2">
    <source>
        <dbReference type="EMBL" id="UJG41583.1"/>
    </source>
</evidence>
<dbReference type="Pfam" id="PF01041">
    <property type="entry name" value="DegT_DnrJ_EryC1"/>
    <property type="match status" value="1"/>
</dbReference>
<proteinExistence type="inferred from homology"/>
<keyword evidence="1" id="KW-0663">Pyridoxal phosphate</keyword>
<sequence>MKLETALNEIKNIVDMYFSENDIYKDETKIRLIAPSYGTKEVIEVIESLLSTNVTMGKKVSEFENMFSTYLNVKYGTMVNSGSSANLIALQILSNPAIRNNIKPKDEIITPALTWSTTVFPMFDIHAVPVFVDVDPKTLTIDVNQLKSALSKKTKAIMPVHLLGHPCDMDYITEFAEDNSLYIIEDCCEAHGAMWKGKKVGSFGDIGTFSFFFSHHISTIEGGIVVTNNEEYNLLSKSLRAHGWIRERKDRSILAKKYPFISEKYLFINKGYNLRPTELQGAFGIHQIKKLDDFIKIREENAKYWLSELDEIKHLIQLPTIKKDVKHSWFGFPLIVKDEAPFKKDDLIQYLELNNIETRPIMSGNITEHPALKYFKWRKIGNLEVSSKVMKNGFFFGNHLGIKNYEREFIAEKIREFIDYKT</sequence>
<dbReference type="Gene3D" id="3.40.640.10">
    <property type="entry name" value="Type I PLP-dependent aspartate aminotransferase-like (Major domain)"/>
    <property type="match status" value="1"/>
</dbReference>
<organism evidence="2">
    <name type="scientific">Candidatus Heimdallarchaeum aukensis</name>
    <dbReference type="NCBI Taxonomy" id="2876573"/>
    <lineage>
        <taxon>Archaea</taxon>
        <taxon>Promethearchaeati</taxon>
        <taxon>Candidatus Heimdallarchaeota</taxon>
        <taxon>Candidatus Heimdallarchaeia (ex Rinke et al. 2021) (nom. nud.)</taxon>
        <taxon>Candidatus Heimdallarchaeales</taxon>
        <taxon>Candidatus Heimdallarchaeaceae</taxon>
        <taxon>Candidatus Heimdallarchaeum</taxon>
    </lineage>
</organism>
<dbReference type="Gene3D" id="3.90.1150.10">
    <property type="entry name" value="Aspartate Aminotransferase, domain 1"/>
    <property type="match status" value="1"/>
</dbReference>
<comment type="similarity">
    <text evidence="1">Belongs to the DegT/DnrJ/EryC1 family.</text>
</comment>
<dbReference type="PANTHER" id="PTHR30244:SF34">
    <property type="entry name" value="DTDP-4-AMINO-4,6-DIDEOXYGALACTOSE TRANSAMINASE"/>
    <property type="match status" value="1"/>
</dbReference>